<evidence type="ECO:0000256" key="8">
    <source>
        <dbReference type="ARBA" id="ARBA00023136"/>
    </source>
</evidence>
<feature type="signal peptide" evidence="13">
    <location>
        <begin position="1"/>
        <end position="17"/>
    </location>
</feature>
<keyword evidence="10" id="KW-0325">Glycoprotein</keyword>
<evidence type="ECO:0000256" key="6">
    <source>
        <dbReference type="ARBA" id="ARBA00022989"/>
    </source>
</evidence>
<dbReference type="InterPro" id="IPR017978">
    <property type="entry name" value="GPCR_3_C"/>
</dbReference>
<feature type="transmembrane region" description="Helical" evidence="12">
    <location>
        <begin position="596"/>
        <end position="619"/>
    </location>
</feature>
<feature type="transmembrane region" description="Helical" evidence="12">
    <location>
        <begin position="631"/>
        <end position="652"/>
    </location>
</feature>
<dbReference type="CDD" id="cd06364">
    <property type="entry name" value="PBP1_CaSR"/>
    <property type="match status" value="1"/>
</dbReference>
<evidence type="ECO:0000256" key="2">
    <source>
        <dbReference type="ARBA" id="ARBA00007242"/>
    </source>
</evidence>
<keyword evidence="7" id="KW-0297">G-protein coupled receptor</keyword>
<dbReference type="PROSITE" id="PS00981">
    <property type="entry name" value="G_PROTEIN_RECEP_F3_3"/>
    <property type="match status" value="1"/>
</dbReference>
<reference evidence="16" key="1">
    <citation type="submission" date="2011-08" db="EMBL/GenBank/DDBJ databases">
        <title>The draft genome of Latimeria chalumnae.</title>
        <authorList>
            <person name="Di Palma F."/>
            <person name="Alfoldi J."/>
            <person name="Johnson J."/>
            <person name="Berlin A."/>
            <person name="Gnerre S."/>
            <person name="Jaffe D."/>
            <person name="MacCallum I."/>
            <person name="Young S."/>
            <person name="Walker B.J."/>
            <person name="Lander E."/>
            <person name="Lindblad-Toh K."/>
        </authorList>
    </citation>
    <scope>NUCLEOTIDE SEQUENCE [LARGE SCALE GENOMIC DNA]</scope>
    <source>
        <strain evidence="16">Wild caught</strain>
    </source>
</reference>
<dbReference type="InterPro" id="IPR001828">
    <property type="entry name" value="ANF_lig-bd_rcpt"/>
</dbReference>
<keyword evidence="11" id="KW-0807">Transducer</keyword>
<feature type="transmembrane region" description="Helical" evidence="12">
    <location>
        <begin position="820"/>
        <end position="843"/>
    </location>
</feature>
<dbReference type="InterPro" id="IPR000337">
    <property type="entry name" value="GPCR_3"/>
</dbReference>
<dbReference type="GO" id="GO:0005886">
    <property type="term" value="C:plasma membrane"/>
    <property type="evidence" value="ECO:0007669"/>
    <property type="project" value="UniProtKB-SubCell"/>
</dbReference>
<dbReference type="FunFam" id="2.10.50.30:FF:000002">
    <property type="entry name" value="Vomeronasal 2 receptor, h1"/>
    <property type="match status" value="1"/>
</dbReference>
<dbReference type="OMA" id="HEGICVE"/>
<evidence type="ECO:0000256" key="4">
    <source>
        <dbReference type="ARBA" id="ARBA00022692"/>
    </source>
</evidence>
<keyword evidence="9" id="KW-0675">Receptor</keyword>
<organism evidence="15 16">
    <name type="scientific">Latimeria chalumnae</name>
    <name type="common">Coelacanth</name>
    <dbReference type="NCBI Taxonomy" id="7897"/>
    <lineage>
        <taxon>Eukaryota</taxon>
        <taxon>Metazoa</taxon>
        <taxon>Chordata</taxon>
        <taxon>Craniata</taxon>
        <taxon>Vertebrata</taxon>
        <taxon>Euteleostomi</taxon>
        <taxon>Coelacanthiformes</taxon>
        <taxon>Coelacanthidae</taxon>
        <taxon>Latimeria</taxon>
    </lineage>
</organism>
<evidence type="ECO:0000313" key="16">
    <source>
        <dbReference type="Proteomes" id="UP000008672"/>
    </source>
</evidence>
<evidence type="ECO:0000256" key="9">
    <source>
        <dbReference type="ARBA" id="ARBA00023170"/>
    </source>
</evidence>
<keyword evidence="5 13" id="KW-0732">Signal</keyword>
<keyword evidence="16" id="KW-1185">Reference proteome</keyword>
<dbReference type="Pfam" id="PF01094">
    <property type="entry name" value="ANF_receptor"/>
    <property type="match status" value="1"/>
</dbReference>
<dbReference type="Pfam" id="PF07562">
    <property type="entry name" value="NCD3G"/>
    <property type="match status" value="1"/>
</dbReference>
<dbReference type="GeneTree" id="ENSGT01050000244874"/>
<evidence type="ECO:0000256" key="3">
    <source>
        <dbReference type="ARBA" id="ARBA00022475"/>
    </source>
</evidence>
<accession>H2ZWU5</accession>
<dbReference type="PRINTS" id="PR00248">
    <property type="entry name" value="GPCRMGR"/>
</dbReference>
<proteinExistence type="inferred from homology"/>
<dbReference type="InterPro" id="IPR017979">
    <property type="entry name" value="GPCR_3_CS"/>
</dbReference>
<dbReference type="PRINTS" id="PR01535">
    <property type="entry name" value="VOMERONASL2R"/>
</dbReference>
<feature type="transmembrane region" description="Helical" evidence="12">
    <location>
        <begin position="753"/>
        <end position="776"/>
    </location>
</feature>
<dbReference type="PANTHER" id="PTHR24061">
    <property type="entry name" value="CALCIUM-SENSING RECEPTOR-RELATED"/>
    <property type="match status" value="1"/>
</dbReference>
<dbReference type="FunFam" id="3.40.50.2300:FF:000067">
    <property type="entry name" value="Olfactory receptor C family, h1"/>
    <property type="match status" value="1"/>
</dbReference>
<dbReference type="PANTHER" id="PTHR24061:SF528">
    <property type="entry name" value="C-FAMILY ODORANT RECEPTOR OLFCD2-RELATED"/>
    <property type="match status" value="1"/>
</dbReference>
<evidence type="ECO:0000256" key="11">
    <source>
        <dbReference type="ARBA" id="ARBA00023224"/>
    </source>
</evidence>
<feature type="transmembrane region" description="Helical" evidence="12">
    <location>
        <begin position="708"/>
        <end position="727"/>
    </location>
</feature>
<keyword evidence="3" id="KW-1003">Cell membrane</keyword>
<comment type="subcellular location">
    <subcellularLocation>
        <location evidence="1">Cell membrane</location>
        <topology evidence="1">Multi-pass membrane protein</topology>
    </subcellularLocation>
</comment>
<dbReference type="InterPro" id="IPR038550">
    <property type="entry name" value="GPCR_3_9-Cys_sf"/>
</dbReference>
<dbReference type="HOGENOM" id="CLU_005389_5_1_1"/>
<dbReference type="InterPro" id="IPR011500">
    <property type="entry name" value="GPCR_3_9-Cys_dom"/>
</dbReference>
<keyword evidence="8 12" id="KW-0472">Membrane</keyword>
<dbReference type="Gene3D" id="3.40.50.2300">
    <property type="match status" value="2"/>
</dbReference>
<sequence>MFCFLLLILLFAFASWAEEPICRILGKVNIPELYQAGDIIIGGIFSIHMKVLNKIHIFKSEPEPSECQSFDFREFRFAQTMIFAIEEINNNTALLPDITLGYRIYDSCSHRSQSLRAALTLVNGQEELLSDTSCKKLRSVPAFIGDSGSSRSLAVAATIGPFRIPMISYFSTCACLSNKEGFPSFFRTIPSDYFQARALAQIVKYFGWTWVGAIRSDNDYGNFGMATFIKEAEKEGICIAFSEVMYRTYPREKIRKITEIIKQSTAKIVVVFVSEPNMAYLLEEIQVQNITGIQWLGSEAWITATELAARDTYGVLSGTIGFAIRKSVIPGLKEFLLKVNPFKSTGNRLLTEFWETAFNCKIPENVTVPDITVNIQQCTGLENLQDVTNPYTDVSQLRISNNVYKAVYAIVHSLHNLFNCDNGNGPFINKSCANKERIEPWQLLHYMEQVNYISKTGDKVYFDENGDPPASYDLINWQLTKQGAVEFVTIGYYDASAPAGHQFVIKTSKIVWASGQIQIPRSVCSESCHPGTRKSIRKGQPICCFDCVSCAVGEISNLLDSVACDKCPLDYWSNPQKDKCILKAIEFLEFEEPMGILLAVFSLIGFFITIAVVIIFFYYRHTPVVKANNSELSFLLLFSLVLCFLCSLTFIGQPSVWSCMLRHTAFGIAFVLSISCILGKTVIVIMAFKATLPGSKLMKWFGPTLQRLAVFTLTLIQGLICILWLSLSPPLPSQNTNYYKERIILECDLGSVSAFYCVLGYIGILSILSFVLAFFARKLPDNFNEAKFITFSMLIFCAVWISFIPAYISSPGKYTVAVEIFAILASSFGLLFCIFAPKCYIILVNPEKNTRKHLMGKVPSKSL</sequence>
<evidence type="ECO:0000313" key="15">
    <source>
        <dbReference type="Ensembl" id="ENSLACP00000001866.2"/>
    </source>
</evidence>
<dbReference type="FunFam" id="3.40.50.2300:FF:000016">
    <property type="entry name" value="Taste 1 receptor member 2"/>
    <property type="match status" value="1"/>
</dbReference>
<reference evidence="15" key="2">
    <citation type="submission" date="2025-08" db="UniProtKB">
        <authorList>
            <consortium name="Ensembl"/>
        </authorList>
    </citation>
    <scope>IDENTIFICATION</scope>
</reference>
<evidence type="ECO:0000256" key="10">
    <source>
        <dbReference type="ARBA" id="ARBA00023180"/>
    </source>
</evidence>
<feature type="chain" id="PRO_5003579332" description="G-protein coupled receptors family 3 profile domain-containing protein" evidence="13">
    <location>
        <begin position="18"/>
        <end position="863"/>
    </location>
</feature>
<evidence type="ECO:0000256" key="1">
    <source>
        <dbReference type="ARBA" id="ARBA00004651"/>
    </source>
</evidence>
<keyword evidence="4 12" id="KW-0812">Transmembrane</keyword>
<dbReference type="EMBL" id="AFYH01233558">
    <property type="status" value="NOT_ANNOTATED_CDS"/>
    <property type="molecule type" value="Genomic_DNA"/>
</dbReference>
<comment type="similarity">
    <text evidence="2">Belongs to the G-protein coupled receptor 3 family.</text>
</comment>
<evidence type="ECO:0000256" key="5">
    <source>
        <dbReference type="ARBA" id="ARBA00022729"/>
    </source>
</evidence>
<evidence type="ECO:0000256" key="12">
    <source>
        <dbReference type="SAM" id="Phobius"/>
    </source>
</evidence>
<evidence type="ECO:0000259" key="14">
    <source>
        <dbReference type="PROSITE" id="PS50259"/>
    </source>
</evidence>
<dbReference type="InterPro" id="IPR028082">
    <property type="entry name" value="Peripla_BP_I"/>
</dbReference>
<keyword evidence="6 12" id="KW-1133">Transmembrane helix</keyword>
<evidence type="ECO:0000256" key="13">
    <source>
        <dbReference type="SAM" id="SignalP"/>
    </source>
</evidence>
<dbReference type="CDD" id="cd15283">
    <property type="entry name" value="7tmC_V2R_pheromone"/>
    <property type="match status" value="1"/>
</dbReference>
<dbReference type="Ensembl" id="ENSLACT00000001879.2">
    <property type="protein sequence ID" value="ENSLACP00000001866.2"/>
    <property type="gene ID" value="ENSLACG00000001665.2"/>
</dbReference>
<dbReference type="GO" id="GO:0004930">
    <property type="term" value="F:G protein-coupled receptor activity"/>
    <property type="evidence" value="ECO:0007669"/>
    <property type="project" value="UniProtKB-KW"/>
</dbReference>
<dbReference type="eggNOG" id="KOG1056">
    <property type="taxonomic scope" value="Eukaryota"/>
</dbReference>
<dbReference type="Pfam" id="PF00003">
    <property type="entry name" value="7tm_3"/>
    <property type="match status" value="1"/>
</dbReference>
<name>H2ZWU5_LATCH</name>
<feature type="transmembrane region" description="Helical" evidence="12">
    <location>
        <begin position="788"/>
        <end position="808"/>
    </location>
</feature>
<dbReference type="PROSITE" id="PS50259">
    <property type="entry name" value="G_PROTEIN_RECEP_F3_4"/>
    <property type="match status" value="1"/>
</dbReference>
<feature type="transmembrane region" description="Helical" evidence="12">
    <location>
        <begin position="664"/>
        <end position="688"/>
    </location>
</feature>
<dbReference type="SUPFAM" id="SSF53822">
    <property type="entry name" value="Periplasmic binding protein-like I"/>
    <property type="match status" value="1"/>
</dbReference>
<dbReference type="Gene3D" id="2.10.50.30">
    <property type="entry name" value="GPCR, family 3, nine cysteines domain"/>
    <property type="match status" value="1"/>
</dbReference>
<evidence type="ECO:0000256" key="7">
    <source>
        <dbReference type="ARBA" id="ARBA00023040"/>
    </source>
</evidence>
<feature type="domain" description="G-protein coupled receptors family 3 profile" evidence="14">
    <location>
        <begin position="594"/>
        <end position="858"/>
    </location>
</feature>
<dbReference type="InterPro" id="IPR004073">
    <property type="entry name" value="GPCR_3_vmron_rcpt_2"/>
</dbReference>
<dbReference type="Proteomes" id="UP000008672">
    <property type="component" value="Unassembled WGS sequence"/>
</dbReference>
<dbReference type="InParanoid" id="H2ZWU5"/>
<reference evidence="15" key="3">
    <citation type="submission" date="2025-09" db="UniProtKB">
        <authorList>
            <consortium name="Ensembl"/>
        </authorList>
    </citation>
    <scope>IDENTIFICATION</scope>
</reference>
<dbReference type="AlphaFoldDB" id="H2ZWU5"/>
<gene>
    <name evidence="15" type="primary">LOC102359114</name>
</gene>
<protein>
    <recommendedName>
        <fullName evidence="14">G-protein coupled receptors family 3 profile domain-containing protein</fullName>
    </recommendedName>
</protein>
<dbReference type="InterPro" id="IPR000068">
    <property type="entry name" value="GPCR_3_Ca_sens_rcpt-rel"/>
</dbReference>